<evidence type="ECO:0000256" key="3">
    <source>
        <dbReference type="ARBA" id="ARBA00022679"/>
    </source>
</evidence>
<dbReference type="InterPro" id="IPR049551">
    <property type="entry name" value="PKS_DH_C"/>
</dbReference>
<dbReference type="SMART" id="SM00823">
    <property type="entry name" value="PKS_PP"/>
    <property type="match status" value="1"/>
</dbReference>
<feature type="active site" description="Proton acceptor; for dehydratase activity" evidence="5">
    <location>
        <position position="75"/>
    </location>
</feature>
<dbReference type="Gene3D" id="3.40.50.720">
    <property type="entry name" value="NAD(P)-binding Rossmann-like Domain"/>
    <property type="match status" value="1"/>
</dbReference>
<dbReference type="Pfam" id="PF14765">
    <property type="entry name" value="PS-DH"/>
    <property type="match status" value="1"/>
</dbReference>
<dbReference type="GO" id="GO:0004312">
    <property type="term" value="F:fatty acid synthase activity"/>
    <property type="evidence" value="ECO:0007669"/>
    <property type="project" value="TreeGrafter"/>
</dbReference>
<evidence type="ECO:0000256" key="1">
    <source>
        <dbReference type="ARBA" id="ARBA00022450"/>
    </source>
</evidence>
<evidence type="ECO:0000259" key="6">
    <source>
        <dbReference type="PROSITE" id="PS50075"/>
    </source>
</evidence>
<feature type="region of interest" description="C-terminal hotdog fold" evidence="5">
    <location>
        <begin position="178"/>
        <end position="316"/>
    </location>
</feature>
<dbReference type="PANTHER" id="PTHR43775">
    <property type="entry name" value="FATTY ACID SYNTHASE"/>
    <property type="match status" value="1"/>
</dbReference>
<feature type="active site" description="Proton donor; for dehydratase activity" evidence="5">
    <location>
        <position position="239"/>
    </location>
</feature>
<evidence type="ECO:0000313" key="9">
    <source>
        <dbReference type="Proteomes" id="UP000477722"/>
    </source>
</evidence>
<evidence type="ECO:0000256" key="4">
    <source>
        <dbReference type="ARBA" id="ARBA00023268"/>
    </source>
</evidence>
<dbReference type="InterPro" id="IPR049900">
    <property type="entry name" value="PKS_mFAS_DH"/>
</dbReference>
<dbReference type="InterPro" id="IPR013968">
    <property type="entry name" value="PKS_KR"/>
</dbReference>
<sequence>MFTDWGGRTIPLPTYAFHRQRYWPQPKTVVGDLDAVGLTDPGHALLGTAMALADGDGVVLTGRLSVSTQPWLADHVVLDRIVVPGAALVDMVLRAGREAGCTLIRELVLHTPLVLPATGGTHIQIRVAAQDTSHDRPVQVHARTDGTDTWTLHAAGILAAPDAAAPGFDLVAWPPQNATRVETDGFYDALAGAGFTYGPMFQGVQGMWRDQSALYAEVVLPEPGTGQVDGFGIHPALLDAALHPSGLLSDDTETSGPRLPFAWSGVELFAIGATVLRVAITPDGDSVCIKAADGTGAPVAIIRSLHTREQLPGTAAHGDALFAVDWIPAPPTAEDAAPDEVGDSRWTVLSVTDGPAQQTVGDVLRRAQEWLNEERPEDARLVVVTRGAVPAGPGESVDVVGAAVWGLVRSAQSEHPDRIVLVDADPALAAGDEVDLGLLADADEPQVAIRDGQVLVPRLARIASATRSVPVDRDGTVLITGGTGTLGGLLARHLVAGHGIRRLLLLSRQGPDAPGAADLAAELSSLGAADVRIVACDAADRDALAALLADIPGHAPLTGVVHAAGVLDDGVFTALTQERLNTVLRAKATAAANLDELTRGADLDLFVLYSSASATFGTPGQANYAAANAFLDGLAARRRAEGLPGVSLGWGMWEQASTMTGHLGNRAGRLGPGLSNEQGLALFDAALGVERAAVVAMLLDVQALRSWSGTVPVPALLRGLVPVVVRRADRVAGREVSLVRRLAGLSVEERRGVVRQAVLAEVAGVLGHVSAEVVREGQAFRDLGFDSLIAVEFRNRLNAATGLRLSATVVFDYPRVGVLVDHLVGLLSG</sequence>
<organism evidence="8 9">
    <name type="scientific">Streptomyces boncukensis</name>
    <dbReference type="NCBI Taxonomy" id="2711219"/>
    <lineage>
        <taxon>Bacteria</taxon>
        <taxon>Bacillati</taxon>
        <taxon>Actinomycetota</taxon>
        <taxon>Actinomycetes</taxon>
        <taxon>Kitasatosporales</taxon>
        <taxon>Streptomycetaceae</taxon>
        <taxon>Streptomyces</taxon>
    </lineage>
</organism>
<accession>A0A6G4X9S6</accession>
<dbReference type="SMART" id="SM00826">
    <property type="entry name" value="PKS_DH"/>
    <property type="match status" value="1"/>
</dbReference>
<reference evidence="8 9" key="1">
    <citation type="submission" date="2020-02" db="EMBL/GenBank/DDBJ databases">
        <title>Whole-genome analyses of novel actinobacteria.</title>
        <authorList>
            <person name="Sahin N."/>
            <person name="Tatar D."/>
        </authorList>
    </citation>
    <scope>NUCLEOTIDE SEQUENCE [LARGE SCALE GENOMIC DNA]</scope>
    <source>
        <strain evidence="8 9">SB3404</strain>
    </source>
</reference>
<evidence type="ECO:0000259" key="7">
    <source>
        <dbReference type="PROSITE" id="PS52019"/>
    </source>
</evidence>
<dbReference type="PANTHER" id="PTHR43775:SF51">
    <property type="entry name" value="INACTIVE PHENOLPHTHIOCEROL SYNTHESIS POLYKETIDE SYNTHASE TYPE I PKS1-RELATED"/>
    <property type="match status" value="1"/>
</dbReference>
<dbReference type="SUPFAM" id="SSF51735">
    <property type="entry name" value="NAD(P)-binding Rossmann-fold domains"/>
    <property type="match status" value="2"/>
</dbReference>
<feature type="non-terminal residue" evidence="8">
    <location>
        <position position="829"/>
    </location>
</feature>
<dbReference type="PROSITE" id="PS50075">
    <property type="entry name" value="CARRIER"/>
    <property type="match status" value="1"/>
</dbReference>
<dbReference type="GO" id="GO:0031177">
    <property type="term" value="F:phosphopantetheine binding"/>
    <property type="evidence" value="ECO:0007669"/>
    <property type="project" value="InterPro"/>
</dbReference>
<dbReference type="CDD" id="cd08956">
    <property type="entry name" value="KR_3_FAS_SDR_x"/>
    <property type="match status" value="1"/>
</dbReference>
<dbReference type="SMART" id="SM01294">
    <property type="entry name" value="PKS_PP_betabranch"/>
    <property type="match status" value="1"/>
</dbReference>
<dbReference type="InterPro" id="IPR020806">
    <property type="entry name" value="PKS_PP-bd"/>
</dbReference>
<keyword evidence="2" id="KW-0597">Phosphoprotein</keyword>
<dbReference type="Pfam" id="PF22953">
    <property type="entry name" value="SpnB_Rossmann"/>
    <property type="match status" value="1"/>
</dbReference>
<feature type="domain" description="PKS/mFAS DH" evidence="7">
    <location>
        <begin position="43"/>
        <end position="316"/>
    </location>
</feature>
<keyword evidence="1" id="KW-0596">Phosphopantetheine</keyword>
<evidence type="ECO:0000256" key="5">
    <source>
        <dbReference type="PROSITE-ProRule" id="PRU01363"/>
    </source>
</evidence>
<dbReference type="InterPro" id="IPR049552">
    <property type="entry name" value="PKS_DH_N"/>
</dbReference>
<keyword evidence="3" id="KW-0808">Transferase</keyword>
<proteinExistence type="predicted"/>
<dbReference type="Gene3D" id="3.10.129.110">
    <property type="entry name" value="Polyketide synthase dehydratase"/>
    <property type="match status" value="1"/>
</dbReference>
<dbReference type="InterPro" id="IPR009081">
    <property type="entry name" value="PP-bd_ACP"/>
</dbReference>
<evidence type="ECO:0000313" key="8">
    <source>
        <dbReference type="EMBL" id="NGO73504.1"/>
    </source>
</evidence>
<dbReference type="GO" id="GO:0017000">
    <property type="term" value="P:antibiotic biosynthetic process"/>
    <property type="evidence" value="ECO:0007669"/>
    <property type="project" value="UniProtKB-ARBA"/>
</dbReference>
<dbReference type="FunFam" id="1.10.1200.10:FF:000007">
    <property type="entry name" value="Probable polyketide synthase pks17"/>
    <property type="match status" value="1"/>
</dbReference>
<dbReference type="GO" id="GO:0006633">
    <property type="term" value="P:fatty acid biosynthetic process"/>
    <property type="evidence" value="ECO:0007669"/>
    <property type="project" value="TreeGrafter"/>
</dbReference>
<dbReference type="SMART" id="SM00822">
    <property type="entry name" value="PKS_KR"/>
    <property type="match status" value="1"/>
</dbReference>
<comment type="caution">
    <text evidence="8">The sequence shown here is derived from an EMBL/GenBank/DDBJ whole genome shotgun (WGS) entry which is preliminary data.</text>
</comment>
<dbReference type="Pfam" id="PF00550">
    <property type="entry name" value="PP-binding"/>
    <property type="match status" value="1"/>
</dbReference>
<dbReference type="Proteomes" id="UP000477722">
    <property type="component" value="Unassembled WGS sequence"/>
</dbReference>
<evidence type="ECO:0000256" key="2">
    <source>
        <dbReference type="ARBA" id="ARBA00022553"/>
    </source>
</evidence>
<name>A0A6G4X9S6_9ACTN</name>
<dbReference type="InterPro" id="IPR055123">
    <property type="entry name" value="SpnB-like_Rossmann"/>
</dbReference>
<dbReference type="Gene3D" id="1.10.1200.10">
    <property type="entry name" value="ACP-like"/>
    <property type="match status" value="1"/>
</dbReference>
<dbReference type="SUPFAM" id="SSF47336">
    <property type="entry name" value="ACP-like"/>
    <property type="match status" value="1"/>
</dbReference>
<dbReference type="InterPro" id="IPR020807">
    <property type="entry name" value="PKS_DH"/>
</dbReference>
<keyword evidence="9" id="KW-1185">Reference proteome</keyword>
<dbReference type="Pfam" id="PF08659">
    <property type="entry name" value="KR"/>
    <property type="match status" value="1"/>
</dbReference>
<keyword evidence="4" id="KW-0511">Multifunctional enzyme</keyword>
<dbReference type="AlphaFoldDB" id="A0A6G4X9S6"/>
<dbReference type="InterPro" id="IPR057326">
    <property type="entry name" value="KR_dom"/>
</dbReference>
<feature type="region of interest" description="N-terminal hotdog fold" evidence="5">
    <location>
        <begin position="43"/>
        <end position="165"/>
    </location>
</feature>
<dbReference type="InterPro" id="IPR036736">
    <property type="entry name" value="ACP-like_sf"/>
</dbReference>
<gene>
    <name evidence="8" type="ORF">G5C65_35280</name>
</gene>
<dbReference type="InterPro" id="IPR050091">
    <property type="entry name" value="PKS_NRPS_Biosynth_Enz"/>
</dbReference>
<feature type="domain" description="Carrier" evidence="6">
    <location>
        <begin position="749"/>
        <end position="827"/>
    </location>
</feature>
<protein>
    <submittedName>
        <fullName evidence="8">SDR family NAD(P)-dependent oxidoreductase</fullName>
    </submittedName>
</protein>
<dbReference type="EMBL" id="JAAKZZ010000764">
    <property type="protein sequence ID" value="NGO73504.1"/>
    <property type="molecule type" value="Genomic_DNA"/>
</dbReference>
<dbReference type="Pfam" id="PF21089">
    <property type="entry name" value="PKS_DH_N"/>
    <property type="match status" value="1"/>
</dbReference>
<dbReference type="InterPro" id="IPR042104">
    <property type="entry name" value="PKS_dehydratase_sf"/>
</dbReference>
<dbReference type="InterPro" id="IPR036291">
    <property type="entry name" value="NAD(P)-bd_dom_sf"/>
</dbReference>
<dbReference type="PROSITE" id="PS52019">
    <property type="entry name" value="PKS_MFAS_DH"/>
    <property type="match status" value="1"/>
</dbReference>